<accession>A0AAU7DG19</accession>
<proteinExistence type="predicted"/>
<name>A0AAU7DG19_9BACT</name>
<reference evidence="1" key="1">
    <citation type="submission" date="2023-03" db="EMBL/GenBank/DDBJ databases">
        <title>Edaphobacter sp.</title>
        <authorList>
            <person name="Huber K.J."/>
            <person name="Papendorf J."/>
            <person name="Pilke C."/>
            <person name="Bunk B."/>
            <person name="Sproeer C."/>
            <person name="Pester M."/>
        </authorList>
    </citation>
    <scope>NUCLEOTIDE SEQUENCE</scope>
    <source>
        <strain evidence="1">DSM 110680</strain>
    </source>
</reference>
<dbReference type="RefSeq" id="WP_348261445.1">
    <property type="nucleotide sequence ID" value="NZ_CP121196.1"/>
</dbReference>
<dbReference type="EMBL" id="CP121196">
    <property type="protein sequence ID" value="XBH16218.1"/>
    <property type="molecule type" value="Genomic_DNA"/>
</dbReference>
<organism evidence="1">
    <name type="scientific">Telmatobacter sp. DSM 110680</name>
    <dbReference type="NCBI Taxonomy" id="3036704"/>
    <lineage>
        <taxon>Bacteria</taxon>
        <taxon>Pseudomonadati</taxon>
        <taxon>Acidobacteriota</taxon>
        <taxon>Terriglobia</taxon>
        <taxon>Terriglobales</taxon>
        <taxon>Acidobacteriaceae</taxon>
        <taxon>Telmatobacter</taxon>
    </lineage>
</organism>
<gene>
    <name evidence="1" type="ORF">P8935_16775</name>
</gene>
<protein>
    <submittedName>
        <fullName evidence="1">Uncharacterized protein</fullName>
    </submittedName>
</protein>
<evidence type="ECO:0000313" key="1">
    <source>
        <dbReference type="EMBL" id="XBH16218.1"/>
    </source>
</evidence>
<sequence>MNLDSISLQTIQAATKSHFYDSGQEIPDMKVGAILPLLRGKRNIDGDVCPFAIPSDSLAARKIKFLHATANPKDKGELNNLFTKWPIAVFRKQLSEFDHMSGHPSVFAAGLHADRDGLRSHVIC</sequence>
<dbReference type="AlphaFoldDB" id="A0AAU7DG19"/>